<dbReference type="GO" id="GO:0003676">
    <property type="term" value="F:nucleic acid binding"/>
    <property type="evidence" value="ECO:0007669"/>
    <property type="project" value="InterPro"/>
</dbReference>
<gene>
    <name evidence="7" type="primary">pglX</name>
    <name evidence="7" type="ORF">FZ041_07800</name>
</gene>
<organism evidence="7 8">
    <name type="scientific">Selenomonas caprae</name>
    <dbReference type="NCBI Taxonomy" id="2606905"/>
    <lineage>
        <taxon>Bacteria</taxon>
        <taxon>Bacillati</taxon>
        <taxon>Bacillota</taxon>
        <taxon>Negativicutes</taxon>
        <taxon>Selenomonadales</taxon>
        <taxon>Selenomonadaceae</taxon>
        <taxon>Selenomonas</taxon>
    </lineage>
</organism>
<dbReference type="PANTHER" id="PTHR33841">
    <property type="entry name" value="DNA METHYLTRANSFERASE YEEA-RELATED"/>
    <property type="match status" value="1"/>
</dbReference>
<dbReference type="InterPro" id="IPR029063">
    <property type="entry name" value="SAM-dependent_MTases_sf"/>
</dbReference>
<dbReference type="Proteomes" id="UP000322783">
    <property type="component" value="Unassembled WGS sequence"/>
</dbReference>
<comment type="caution">
    <text evidence="7">The sequence shown here is derived from an EMBL/GenBank/DDBJ whole genome shotgun (WGS) entry which is preliminary data.</text>
</comment>
<keyword evidence="2 7" id="KW-0489">Methyltransferase</keyword>
<dbReference type="Pfam" id="PF07669">
    <property type="entry name" value="Eco57I"/>
    <property type="match status" value="1"/>
</dbReference>
<dbReference type="AlphaFoldDB" id="A0A5D6WL23"/>
<dbReference type="GO" id="GO:0032259">
    <property type="term" value="P:methylation"/>
    <property type="evidence" value="ECO:0007669"/>
    <property type="project" value="UniProtKB-KW"/>
</dbReference>
<dbReference type="InterPro" id="IPR050953">
    <property type="entry name" value="N4_N6_ade-DNA_methylase"/>
</dbReference>
<evidence type="ECO:0000256" key="4">
    <source>
        <dbReference type="ARBA" id="ARBA00022691"/>
    </source>
</evidence>
<dbReference type="PROSITE" id="PS00092">
    <property type="entry name" value="N6_MTASE"/>
    <property type="match status" value="1"/>
</dbReference>
<accession>A0A5D6WL23</accession>
<evidence type="ECO:0000259" key="6">
    <source>
        <dbReference type="Pfam" id="PF07669"/>
    </source>
</evidence>
<dbReference type="SUPFAM" id="SSF53335">
    <property type="entry name" value="S-adenosyl-L-methionine-dependent methyltransferases"/>
    <property type="match status" value="1"/>
</dbReference>
<evidence type="ECO:0000256" key="3">
    <source>
        <dbReference type="ARBA" id="ARBA00022679"/>
    </source>
</evidence>
<protein>
    <recommendedName>
        <fullName evidence="1">site-specific DNA-methyltransferase (adenine-specific)</fullName>
        <ecNumber evidence="1">2.1.1.72</ecNumber>
    </recommendedName>
</protein>
<dbReference type="PANTHER" id="PTHR33841:SF1">
    <property type="entry name" value="DNA METHYLTRANSFERASE A"/>
    <property type="match status" value="1"/>
</dbReference>
<feature type="domain" description="Type II methyltransferase M.TaqI-like" evidence="6">
    <location>
        <begin position="354"/>
        <end position="587"/>
    </location>
</feature>
<dbReference type="InterPro" id="IPR011639">
    <property type="entry name" value="MethylTrfase_TaqI-like_dom"/>
</dbReference>
<dbReference type="Gene3D" id="3.40.50.150">
    <property type="entry name" value="Vaccinia Virus protein VP39"/>
    <property type="match status" value="1"/>
</dbReference>
<keyword evidence="4" id="KW-0949">S-adenosyl-L-methionine</keyword>
<keyword evidence="3 7" id="KW-0808">Transferase</keyword>
<dbReference type="EC" id="2.1.1.72" evidence="1"/>
<dbReference type="NCBIfam" id="NF033452">
    <property type="entry name" value="BREX_1_MTaseX"/>
    <property type="match status" value="1"/>
</dbReference>
<keyword evidence="8" id="KW-1185">Reference proteome</keyword>
<dbReference type="InterPro" id="IPR047939">
    <property type="entry name" value="BREX_1_PglX"/>
</dbReference>
<dbReference type="EMBL" id="VTOZ01000014">
    <property type="protein sequence ID" value="TYZ28540.1"/>
    <property type="molecule type" value="Genomic_DNA"/>
</dbReference>
<evidence type="ECO:0000313" key="8">
    <source>
        <dbReference type="Proteomes" id="UP000322783"/>
    </source>
</evidence>
<dbReference type="InterPro" id="IPR002052">
    <property type="entry name" value="DNA_methylase_N6_adenine_CS"/>
</dbReference>
<dbReference type="GO" id="GO:0009007">
    <property type="term" value="F:site-specific DNA-methyltransferase (adenine-specific) activity"/>
    <property type="evidence" value="ECO:0007669"/>
    <property type="project" value="UniProtKB-EC"/>
</dbReference>
<evidence type="ECO:0000313" key="7">
    <source>
        <dbReference type="EMBL" id="TYZ28540.1"/>
    </source>
</evidence>
<evidence type="ECO:0000256" key="5">
    <source>
        <dbReference type="ARBA" id="ARBA00047942"/>
    </source>
</evidence>
<reference evidence="7 8" key="1">
    <citation type="submission" date="2019-08" db="EMBL/GenBank/DDBJ databases">
        <title>Selenomonas sp. mPRGC5 and Selenomonas sp. mPRGC8 isolated from ruminal fluid of dairy goat (Capra hircus).</title>
        <authorList>
            <person name="Poothong S."/>
            <person name="Nuengjamnong C."/>
            <person name="Tanasupawat S."/>
        </authorList>
    </citation>
    <scope>NUCLEOTIDE SEQUENCE [LARGE SCALE GENOMIC DNA]</scope>
    <source>
        <strain evidence="8">mPRGC8</strain>
    </source>
</reference>
<proteinExistence type="predicted"/>
<name>A0A5D6WL23_9FIRM</name>
<evidence type="ECO:0000256" key="1">
    <source>
        <dbReference type="ARBA" id="ARBA00011900"/>
    </source>
</evidence>
<dbReference type="RefSeq" id="WP_149189167.1">
    <property type="nucleotide sequence ID" value="NZ_VTOZ01000014.1"/>
</dbReference>
<evidence type="ECO:0000256" key="2">
    <source>
        <dbReference type="ARBA" id="ARBA00022603"/>
    </source>
</evidence>
<dbReference type="GO" id="GO:0006304">
    <property type="term" value="P:DNA modification"/>
    <property type="evidence" value="ECO:0007669"/>
    <property type="project" value="InterPro"/>
</dbReference>
<comment type="catalytic activity">
    <reaction evidence="5">
        <text>a 2'-deoxyadenosine in DNA + S-adenosyl-L-methionine = an N(6)-methyl-2'-deoxyadenosine in DNA + S-adenosyl-L-homocysteine + H(+)</text>
        <dbReference type="Rhea" id="RHEA:15197"/>
        <dbReference type="Rhea" id="RHEA-COMP:12418"/>
        <dbReference type="Rhea" id="RHEA-COMP:12419"/>
        <dbReference type="ChEBI" id="CHEBI:15378"/>
        <dbReference type="ChEBI" id="CHEBI:57856"/>
        <dbReference type="ChEBI" id="CHEBI:59789"/>
        <dbReference type="ChEBI" id="CHEBI:90615"/>
        <dbReference type="ChEBI" id="CHEBI:90616"/>
        <dbReference type="EC" id="2.1.1.72"/>
    </reaction>
</comment>
<sequence length="1197" mass="139510">MDKNRIKKFAIWARTELIMRVTQRAYYYGVDGESQANPDAGEVNGRLLTEDERRRRRKLVLKVQEKGFQNVMEEAAYTWFNRFAALRYMEVNGVLPTRVRVFSSREGAFAPQILDECLTMENLDGLDKSVLFDLKEKDATEDLYKYLLITQCNALGSILPVMFQQIEDYTQLLLPDNLLREGSVIHKMVTEIEEDDWRDQVQIIGWLYQYYNSEPKDAVFAALKKNIKVSKENIPAATQLFTPDWIVRYMVENSLGRLWTEHKCAADDTKSEKELAEGYEWKYYLPEAEQEPEVAAKLKELRESRKDLNPTEIKVIDPCMGSGHILVYAFDLLVQIYKDAGYREKDIPELILKNNLYGLDIDDRAYQLAYFAVMMRAWHYNHRILVKRIEPNLCAIQESNGLGKWSELNMDMSGAQQLNLESQFVQLADELIEKFQDAKEYGSILDVAEKDYGALLTYIKELQENSVLDLSMAAWLHEVCERLPGLVKQAQIMGQKYDVVVTNPPYMGSGNMGMRLSEYVKMHYPDYRFDLFSVCMVKFTEMTKDDGYAGFLSPYVWMFISSYEKMRKLFIEEKTIETLIQFEYSAFEEATVPICTFVLHNIYANKKGTYLRLVDYRGGMEVQRKKALEAICSHEEHMYFESNAGNFKKVPGSPIAYWVSENFTNDFDNPNLQNVCHVTRGLTTGNNELYLRNWHEVSFENMSIDSNNIEEAKNSKKKWFPHNKGGEFRNWYGNNDLVVLFENNGEALREYYKINKAVRFTGIEHYFEKGITWTALSSGTNSFRYSQCHTFDSNKGPMLFAEEEKMYYILGLLNSKVNHYFISVINPTLSLQNADMNKLPFILKENAKENVIEKVKSNINITKIDWDSFETSWDFKKHPLLNGSNILSEAYDNYQQTTNARFDTLKANEEELNRIFIDIYGLSDELTPNVADKDVTVARIYDTKEEIPDSMKGNNYVLTREDVVKSLISYAVGCMFGRYSLDEPGLICAGGEFDPSKYETYHPDEDAIIPICDDEYFEDDIVDRFCAWLSAAFGKENFMDNLLFIADSLSGGKGLPREVIRNYFLNDFYSDHCKRYQKRPIYWLFDAGKKNSFKALVYLHRYDRDTLARMRTNYVYKQQELYKTRIETTQNRIDTAASQTDKNKCKRELKKLHEQFDEIHVYEEKIHHYADLRQEIDLDDGVKHNYALFADILAKIK</sequence>